<keyword evidence="5" id="KW-0547">Nucleotide-binding</keyword>
<organism evidence="14 15">
    <name type="scientific">Kluyveromyces dobzhanskii CBS 2104</name>
    <dbReference type="NCBI Taxonomy" id="1427455"/>
    <lineage>
        <taxon>Eukaryota</taxon>
        <taxon>Fungi</taxon>
        <taxon>Dikarya</taxon>
        <taxon>Ascomycota</taxon>
        <taxon>Saccharomycotina</taxon>
        <taxon>Saccharomycetes</taxon>
        <taxon>Saccharomycetales</taxon>
        <taxon>Saccharomycetaceae</taxon>
        <taxon>Kluyveromyces</taxon>
    </lineage>
</organism>
<dbReference type="EMBL" id="CCBQ010000041">
    <property type="protein sequence ID" value="CDO94908.1"/>
    <property type="molecule type" value="Genomic_DNA"/>
</dbReference>
<dbReference type="GO" id="GO:0008641">
    <property type="term" value="F:ubiquitin-like modifier activating enzyme activity"/>
    <property type="evidence" value="ECO:0007669"/>
    <property type="project" value="InterPro"/>
</dbReference>
<comment type="subcellular location">
    <subcellularLocation>
        <location evidence="1">Mitochondrion outer membrane</location>
        <topology evidence="1">Multi-pass membrane protein</topology>
    </subcellularLocation>
</comment>
<dbReference type="PANTHER" id="PTHR43267">
    <property type="entry name" value="TRNA THREONYLCARBAMOYLADENOSINE DEHYDRATASE"/>
    <property type="match status" value="1"/>
</dbReference>
<evidence type="ECO:0000313" key="14">
    <source>
        <dbReference type="EMBL" id="CDO94908.1"/>
    </source>
</evidence>
<keyword evidence="15" id="KW-1185">Reference proteome</keyword>
<dbReference type="AlphaFoldDB" id="A0A0A8L9W7"/>
<dbReference type="Pfam" id="PF00899">
    <property type="entry name" value="ThiF"/>
    <property type="match status" value="1"/>
</dbReference>
<dbReference type="InterPro" id="IPR045886">
    <property type="entry name" value="ThiF/MoeB/HesA"/>
</dbReference>
<dbReference type="PANTHER" id="PTHR43267:SF2">
    <property type="entry name" value="TRNA THREONYLCARBAMOYLADENOSINE DEHYDRATASE 1-RELATED"/>
    <property type="match status" value="1"/>
</dbReference>
<comment type="caution">
    <text evidence="14">The sequence shown here is derived from an EMBL/GenBank/DDBJ whole genome shotgun (WGS) entry which is preliminary data.</text>
</comment>
<dbReference type="GO" id="GO:0061504">
    <property type="term" value="P:cyclic threonylcarbamoyladenosine biosynthetic process"/>
    <property type="evidence" value="ECO:0007669"/>
    <property type="project" value="TreeGrafter"/>
</dbReference>
<evidence type="ECO:0000256" key="5">
    <source>
        <dbReference type="ARBA" id="ARBA00022741"/>
    </source>
</evidence>
<dbReference type="Gene3D" id="3.40.50.720">
    <property type="entry name" value="NAD(P)-binding Rossmann-like Domain"/>
    <property type="match status" value="1"/>
</dbReference>
<evidence type="ECO:0000256" key="11">
    <source>
        <dbReference type="ARBA" id="ARBA00060084"/>
    </source>
</evidence>
<gene>
    <name evidence="14" type="ORF">KLDO_g3162</name>
</gene>
<evidence type="ECO:0000256" key="1">
    <source>
        <dbReference type="ARBA" id="ARBA00004374"/>
    </source>
</evidence>
<dbReference type="GO" id="GO:0005524">
    <property type="term" value="F:ATP binding"/>
    <property type="evidence" value="ECO:0007669"/>
    <property type="project" value="UniProtKB-KW"/>
</dbReference>
<proteinExistence type="inferred from homology"/>
<evidence type="ECO:0000259" key="13">
    <source>
        <dbReference type="Pfam" id="PF00899"/>
    </source>
</evidence>
<comment type="similarity">
    <text evidence="2">Belongs to the HesA/MoeB/ThiF family.</text>
</comment>
<name>A0A0A8L9W7_9SACH</name>
<keyword evidence="3" id="KW-0436">Ligase</keyword>
<comment type="function">
    <text evidence="11">Catalyzes the ATP-dependent dehydration of threonylcarbamoyladenosine at position 37 (t(6)A37) to form cyclic t(6)A37 (ct(6)A37) in tRNAs that read codons beginning with adenine.</text>
</comment>
<evidence type="ECO:0000256" key="2">
    <source>
        <dbReference type="ARBA" id="ARBA00009919"/>
    </source>
</evidence>
<evidence type="ECO:0000256" key="6">
    <source>
        <dbReference type="ARBA" id="ARBA00022787"/>
    </source>
</evidence>
<protein>
    <submittedName>
        <fullName evidence="14">WGS project CCBQ000000000 data, contig 00008</fullName>
    </submittedName>
</protein>
<dbReference type="FunFam" id="3.40.50.720:FF:000125">
    <property type="entry name" value="tRNA threonylcarbamoyladenosine dehydratase 2-like"/>
    <property type="match status" value="1"/>
</dbReference>
<evidence type="ECO:0000256" key="7">
    <source>
        <dbReference type="ARBA" id="ARBA00022840"/>
    </source>
</evidence>
<keyword evidence="7" id="KW-0067">ATP-binding</keyword>
<dbReference type="GO" id="GO:0005741">
    <property type="term" value="C:mitochondrial outer membrane"/>
    <property type="evidence" value="ECO:0007669"/>
    <property type="project" value="UniProtKB-SubCell"/>
</dbReference>
<feature type="transmembrane region" description="Helical" evidence="12">
    <location>
        <begin position="87"/>
        <end position="105"/>
    </location>
</feature>
<sequence length="446" mass="50692">MGNDNWRIIASTAVATLACVKLVELVTKSWNDRANLNQVRSDTENDAKLAKRIRESKEYDDSLYREQLTRNYAFLGEEGMEKLKQQYFIVVGAGGVGSWVVTMLVRSGARRIKVIDFDQVSLSSLNRHSCANLYDVGLSKVHVLRDHLHKIAPWCNIEVCNELWNKENADRLIFGDGTPTFVIDCIDNLDTKVDLLEYAFKKDIQVIASMGAATKSDPTRINVGDLTTTEEDPMARTVRRRLKQRGIIKGIPAVFSAEKPDPRKAKLLPLPEEEYQKGNVDQLSALKDFRVRILPVLGTMPGVFGLTIATWVLCKISGYPMEPIEGKNRMKIYDGVYQSLAAQMSRIGQKDQRIPVALSDIGYIMEEVWRGKSPVSNYSTRLTLSKWDPKKPVSIQNVVLLTKDEQKEHEERILTGNETFADVYSEEALSMIEKRFKEELYYSQFR</sequence>
<evidence type="ECO:0000313" key="15">
    <source>
        <dbReference type="Proteomes" id="UP000031516"/>
    </source>
</evidence>
<evidence type="ECO:0000256" key="10">
    <source>
        <dbReference type="ARBA" id="ARBA00023136"/>
    </source>
</evidence>
<keyword evidence="4 12" id="KW-0812">Transmembrane</keyword>
<dbReference type="OrthoDB" id="10265862at2759"/>
<dbReference type="InterPro" id="IPR035985">
    <property type="entry name" value="Ubiquitin-activating_enz"/>
</dbReference>
<evidence type="ECO:0000256" key="9">
    <source>
        <dbReference type="ARBA" id="ARBA00023128"/>
    </source>
</evidence>
<dbReference type="SUPFAM" id="SSF69572">
    <property type="entry name" value="Activating enzymes of the ubiquitin-like proteins"/>
    <property type="match status" value="1"/>
</dbReference>
<keyword evidence="8 12" id="KW-1133">Transmembrane helix</keyword>
<evidence type="ECO:0000256" key="3">
    <source>
        <dbReference type="ARBA" id="ARBA00022598"/>
    </source>
</evidence>
<dbReference type="InterPro" id="IPR000594">
    <property type="entry name" value="ThiF_NAD_FAD-bd"/>
</dbReference>
<keyword evidence="10 12" id="KW-0472">Membrane</keyword>
<dbReference type="Proteomes" id="UP000031516">
    <property type="component" value="Unassembled WGS sequence"/>
</dbReference>
<dbReference type="CDD" id="cd00755">
    <property type="entry name" value="YgdL_like"/>
    <property type="match status" value="1"/>
</dbReference>
<evidence type="ECO:0000256" key="12">
    <source>
        <dbReference type="SAM" id="Phobius"/>
    </source>
</evidence>
<evidence type="ECO:0000256" key="4">
    <source>
        <dbReference type="ARBA" id="ARBA00022692"/>
    </source>
</evidence>
<accession>A0A0A8L9W7</accession>
<dbReference type="PROSITE" id="PS51257">
    <property type="entry name" value="PROKAR_LIPOPROTEIN"/>
    <property type="match status" value="1"/>
</dbReference>
<keyword evidence="9" id="KW-0496">Mitochondrion</keyword>
<feature type="domain" description="THIF-type NAD/FAD binding fold" evidence="13">
    <location>
        <begin position="69"/>
        <end position="348"/>
    </location>
</feature>
<dbReference type="GO" id="GO:0061503">
    <property type="term" value="F:tRNA threonylcarbamoyladenosine dehydratase"/>
    <property type="evidence" value="ECO:0007669"/>
    <property type="project" value="TreeGrafter"/>
</dbReference>
<keyword evidence="6" id="KW-1000">Mitochondrion outer membrane</keyword>
<reference evidence="14 15" key="1">
    <citation type="submission" date="2014-03" db="EMBL/GenBank/DDBJ databases">
        <title>The genome of Kluyveromyces dobzhanskii.</title>
        <authorList>
            <person name="Nystedt B."/>
            <person name="Astrom S."/>
        </authorList>
    </citation>
    <scope>NUCLEOTIDE SEQUENCE [LARGE SCALE GENOMIC DNA]</scope>
    <source>
        <strain evidence="14 15">CBS 2104</strain>
    </source>
</reference>
<evidence type="ECO:0000256" key="8">
    <source>
        <dbReference type="ARBA" id="ARBA00022989"/>
    </source>
</evidence>